<dbReference type="STRING" id="946077.W5A_04738"/>
<feature type="repeat" description="TPR" evidence="1">
    <location>
        <begin position="497"/>
        <end position="530"/>
    </location>
</feature>
<protein>
    <recommendedName>
        <fullName evidence="4">Tetratricopeptide repeat protein</fullName>
    </recommendedName>
</protein>
<organism evidence="2 3">
    <name type="scientific">Imtechella halotolerans K1</name>
    <dbReference type="NCBI Taxonomy" id="946077"/>
    <lineage>
        <taxon>Bacteria</taxon>
        <taxon>Pseudomonadati</taxon>
        <taxon>Bacteroidota</taxon>
        <taxon>Flavobacteriia</taxon>
        <taxon>Flavobacteriales</taxon>
        <taxon>Flavobacteriaceae</taxon>
        <taxon>Imtechella</taxon>
    </lineage>
</organism>
<dbReference type="PANTHER" id="PTHR45588:SF1">
    <property type="entry name" value="WW DOMAIN-CONTAINING PROTEIN"/>
    <property type="match status" value="1"/>
</dbReference>
<dbReference type="PROSITE" id="PS50005">
    <property type="entry name" value="TPR"/>
    <property type="match status" value="1"/>
</dbReference>
<reference evidence="2 3" key="1">
    <citation type="journal article" date="2012" name="J. Bacteriol.">
        <title>Genome Sequence of the Halotolerant Bacterium Imtechella halotolerans K1T.</title>
        <authorList>
            <person name="Kumar S."/>
            <person name="Vikram S."/>
            <person name="Subramanian S."/>
            <person name="Raghava G.P."/>
            <person name="Pinnaka A.K."/>
        </authorList>
    </citation>
    <scope>NUCLEOTIDE SEQUENCE [LARGE SCALE GENOMIC DNA]</scope>
    <source>
        <strain evidence="2 3">K1</strain>
    </source>
</reference>
<proteinExistence type="predicted"/>
<evidence type="ECO:0000313" key="3">
    <source>
        <dbReference type="Proteomes" id="UP000005938"/>
    </source>
</evidence>
<dbReference type="InterPro" id="IPR019734">
    <property type="entry name" value="TPR_rpt"/>
</dbReference>
<comment type="caution">
    <text evidence="2">The sequence shown here is derived from an EMBL/GenBank/DDBJ whole genome shotgun (WGS) entry which is preliminary data.</text>
</comment>
<dbReference type="eggNOG" id="COG0457">
    <property type="taxonomic scope" value="Bacteria"/>
</dbReference>
<dbReference type="SUPFAM" id="SSF48452">
    <property type="entry name" value="TPR-like"/>
    <property type="match status" value="1"/>
</dbReference>
<keyword evidence="3" id="KW-1185">Reference proteome</keyword>
<dbReference type="PATRIC" id="fig|946077.3.peg.963"/>
<dbReference type="PROSITE" id="PS51257">
    <property type="entry name" value="PROKAR_LIPOPROTEIN"/>
    <property type="match status" value="1"/>
</dbReference>
<gene>
    <name evidence="2" type="ORF">W5A_04738</name>
</gene>
<sequence>MEIRFVLLVLFVFLSGCKNSDQKKEKLVVTATKMCAPITTDRSWYLSEKKAPLFEGMGELHFPISTKNELVQKYVNQGLVLAYGFNHAEAARSFYYATKLDPNCAMAFWGYAYVLGPNYNAGMDTDNYRYAYQAIQKALTLSKEKNVTQRERDLIQALSTRYVSSPVEDRLDLDIAYADAMKALFKTYSEDADIGVLYVESLMNLHPWDLYDKEGKEKKWTPEIVSVLEKIIEKYPRHPGAHHFYIHAVEASNIPERALKSAELFDKGLVANAGHLVHMPSHVYIRTGDYHKGTLANLQSIKVDSAYVTACNAQGAYPLAYYPHNQHFMAATATLEGNSKWALYAAEALKSTINKQLMKDPDWSTIQHYYTIPYYVYVKFGKWDRILDMENEFPELVYPTAIWHYARGMSYTGKGNLMAAKMELEALEKVIGTHKELKEITIWNINSVYDLVQIAQKVLKASIVAQEGDFLQSIDLLKDAVAIEDSLNYNEPPDWFFSVRHYLGAVQLEAGAYENAISTYQQDLRNLPKNGWALRGLSLAYSKLGDESNRKRIEEMFTTAWRTADMKINTSIVK</sequence>
<dbReference type="PANTHER" id="PTHR45588">
    <property type="entry name" value="TPR DOMAIN-CONTAINING PROTEIN"/>
    <property type="match status" value="1"/>
</dbReference>
<accession>I0WGH6</accession>
<dbReference type="OrthoDB" id="9778494at2"/>
<dbReference type="RefSeq" id="WP_008237961.1">
    <property type="nucleotide sequence ID" value="NZ_AJJU01000004.1"/>
</dbReference>
<dbReference type="Gene3D" id="1.25.40.10">
    <property type="entry name" value="Tetratricopeptide repeat domain"/>
    <property type="match status" value="2"/>
</dbReference>
<dbReference type="Proteomes" id="UP000005938">
    <property type="component" value="Unassembled WGS sequence"/>
</dbReference>
<dbReference type="EMBL" id="AJJU01000004">
    <property type="protein sequence ID" value="EID75492.1"/>
    <property type="molecule type" value="Genomic_DNA"/>
</dbReference>
<evidence type="ECO:0000313" key="2">
    <source>
        <dbReference type="EMBL" id="EID75492.1"/>
    </source>
</evidence>
<evidence type="ECO:0000256" key="1">
    <source>
        <dbReference type="PROSITE-ProRule" id="PRU00339"/>
    </source>
</evidence>
<dbReference type="AlphaFoldDB" id="I0WGH6"/>
<evidence type="ECO:0008006" key="4">
    <source>
        <dbReference type="Google" id="ProtNLM"/>
    </source>
</evidence>
<dbReference type="InterPro" id="IPR011990">
    <property type="entry name" value="TPR-like_helical_dom_sf"/>
</dbReference>
<keyword evidence="1" id="KW-0802">TPR repeat</keyword>
<name>I0WGH6_9FLAO</name>